<dbReference type="EMBL" id="JYIU01000045">
    <property type="protein sequence ID" value="KJL19278.1"/>
    <property type="molecule type" value="Genomic_DNA"/>
</dbReference>
<proteinExistence type="predicted"/>
<evidence type="ECO:0000313" key="1">
    <source>
        <dbReference type="EMBL" id="KJL19278.1"/>
    </source>
</evidence>
<protein>
    <submittedName>
        <fullName evidence="1">Uncharacterized protein</fullName>
    </submittedName>
</protein>
<keyword evidence="2" id="KW-1185">Reference proteome</keyword>
<accession>A0A0F0KEK0</accession>
<dbReference type="GeneID" id="94443311"/>
<sequence length="84" mass="8926">MSDPERATSRPLWASVADGFYVGSQDGTFLGYVDRQHDGAWRAFDAASRAVGDFSDHHRAMAAVTQIGAVSVSAGELETPGAIR</sequence>
<gene>
    <name evidence="1" type="ORF">RN50_02563</name>
</gene>
<dbReference type="Proteomes" id="UP000033572">
    <property type="component" value="Unassembled WGS sequence"/>
</dbReference>
<reference evidence="1 2" key="1">
    <citation type="submission" date="2015-02" db="EMBL/GenBank/DDBJ databases">
        <title>Draft genome sequences of ten Microbacterium spp. with emphasis on heavy metal contaminated environments.</title>
        <authorList>
            <person name="Corretto E."/>
        </authorList>
    </citation>
    <scope>NUCLEOTIDE SEQUENCE [LARGE SCALE GENOMIC DNA]</scope>
    <source>
        <strain evidence="1 2">DSM 12966</strain>
    </source>
</reference>
<comment type="caution">
    <text evidence="1">The sequence shown here is derived from an EMBL/GenBank/DDBJ whole genome shotgun (WGS) entry which is preliminary data.</text>
</comment>
<dbReference type="RefSeq" id="WP_045254884.1">
    <property type="nucleotide sequence ID" value="NZ_CAKKLS010000014.1"/>
</dbReference>
<dbReference type="KEGG" id="mfol:DXT68_02820"/>
<evidence type="ECO:0000313" key="2">
    <source>
        <dbReference type="Proteomes" id="UP000033572"/>
    </source>
</evidence>
<organism evidence="1 2">
    <name type="scientific">Microbacterium foliorum</name>
    <dbReference type="NCBI Taxonomy" id="104336"/>
    <lineage>
        <taxon>Bacteria</taxon>
        <taxon>Bacillati</taxon>
        <taxon>Actinomycetota</taxon>
        <taxon>Actinomycetes</taxon>
        <taxon>Micrococcales</taxon>
        <taxon>Microbacteriaceae</taxon>
        <taxon>Microbacterium</taxon>
    </lineage>
</organism>
<name>A0A0F0KEK0_9MICO</name>
<dbReference type="PATRIC" id="fig|104336.4.peg.2609"/>
<dbReference type="AlphaFoldDB" id="A0A0F0KEK0"/>